<evidence type="ECO:0000313" key="2">
    <source>
        <dbReference type="Proteomes" id="UP000053660"/>
    </source>
</evidence>
<reference evidence="1 2" key="1">
    <citation type="submission" date="2014-03" db="EMBL/GenBank/DDBJ databases">
        <title>Draft genome of the hookworm Oesophagostomum dentatum.</title>
        <authorList>
            <person name="Mitreva M."/>
        </authorList>
    </citation>
    <scope>NUCLEOTIDE SEQUENCE [LARGE SCALE GENOMIC DNA]</scope>
    <source>
        <strain evidence="1 2">OD-Hann</strain>
    </source>
</reference>
<dbReference type="AlphaFoldDB" id="A0A0B1SKS4"/>
<name>A0A0B1SKS4_OESDE</name>
<accession>A0A0B1SKS4</accession>
<dbReference type="EMBL" id="KN570163">
    <property type="protein sequence ID" value="KHJ84097.1"/>
    <property type="molecule type" value="Genomic_DNA"/>
</dbReference>
<dbReference type="Proteomes" id="UP000053660">
    <property type="component" value="Unassembled WGS sequence"/>
</dbReference>
<evidence type="ECO:0000313" key="1">
    <source>
        <dbReference type="EMBL" id="KHJ84097.1"/>
    </source>
</evidence>
<keyword evidence="2" id="KW-1185">Reference proteome</keyword>
<protein>
    <submittedName>
        <fullName evidence="1">Uncharacterized protein</fullName>
    </submittedName>
</protein>
<proteinExistence type="predicted"/>
<gene>
    <name evidence="1" type="ORF">OESDEN_16193</name>
</gene>
<sequence length="41" mass="4760">MMEDATVLHLRRTVRAFQVKTVIITSMARDERPEKLMASVQ</sequence>
<organism evidence="1 2">
    <name type="scientific">Oesophagostomum dentatum</name>
    <name type="common">Nodular worm</name>
    <dbReference type="NCBI Taxonomy" id="61180"/>
    <lineage>
        <taxon>Eukaryota</taxon>
        <taxon>Metazoa</taxon>
        <taxon>Ecdysozoa</taxon>
        <taxon>Nematoda</taxon>
        <taxon>Chromadorea</taxon>
        <taxon>Rhabditida</taxon>
        <taxon>Rhabditina</taxon>
        <taxon>Rhabditomorpha</taxon>
        <taxon>Strongyloidea</taxon>
        <taxon>Strongylidae</taxon>
        <taxon>Oesophagostomum</taxon>
    </lineage>
</organism>